<sequence>DQNFFIGDCETVPENLKSMEELQNKNDKGKLVPIVPNMEPPLEELMLRVSQLEKLAGHHEKANDMVHKYGPMQIHDEVKMFTAAAKTDLDQVYRVLVEQMAVHKADLDNISPPNMQQLLEQVRADLKLQTTDSVHSKLKEHDLKLQTAAIKTDFDSVYGELKEQMAANKTDLDNINSFTNVQLSVKTPVEDLELIREEMMMQKAVTKTDLDQVIYNFKEQKAELTTDLDNINCRTKEFEVKLGTELAELNSSVLDTSLPPVMSCLQGRGAEA</sequence>
<organism evidence="1 2">
    <name type="scientific">Prorocentrum cordatum</name>
    <dbReference type="NCBI Taxonomy" id="2364126"/>
    <lineage>
        <taxon>Eukaryota</taxon>
        <taxon>Sar</taxon>
        <taxon>Alveolata</taxon>
        <taxon>Dinophyceae</taxon>
        <taxon>Prorocentrales</taxon>
        <taxon>Prorocentraceae</taxon>
        <taxon>Prorocentrum</taxon>
    </lineage>
</organism>
<name>A0ABN9TQF0_9DINO</name>
<protein>
    <submittedName>
        <fullName evidence="1">Uncharacterized protein</fullName>
    </submittedName>
</protein>
<gene>
    <name evidence="1" type="ORF">PCOR1329_LOCUS41287</name>
</gene>
<dbReference type="EMBL" id="CAUYUJ010014967">
    <property type="protein sequence ID" value="CAK0848331.1"/>
    <property type="molecule type" value="Genomic_DNA"/>
</dbReference>
<accession>A0ABN9TQF0</accession>
<dbReference type="Proteomes" id="UP001189429">
    <property type="component" value="Unassembled WGS sequence"/>
</dbReference>
<evidence type="ECO:0000313" key="2">
    <source>
        <dbReference type="Proteomes" id="UP001189429"/>
    </source>
</evidence>
<keyword evidence="2" id="KW-1185">Reference proteome</keyword>
<proteinExistence type="predicted"/>
<reference evidence="1" key="1">
    <citation type="submission" date="2023-10" db="EMBL/GenBank/DDBJ databases">
        <authorList>
            <person name="Chen Y."/>
            <person name="Shah S."/>
            <person name="Dougan E. K."/>
            <person name="Thang M."/>
            <person name="Chan C."/>
        </authorList>
    </citation>
    <scope>NUCLEOTIDE SEQUENCE [LARGE SCALE GENOMIC DNA]</scope>
</reference>
<evidence type="ECO:0000313" key="1">
    <source>
        <dbReference type="EMBL" id="CAK0848331.1"/>
    </source>
</evidence>
<comment type="caution">
    <text evidence="1">The sequence shown here is derived from an EMBL/GenBank/DDBJ whole genome shotgun (WGS) entry which is preliminary data.</text>
</comment>
<feature type="non-terminal residue" evidence="1">
    <location>
        <position position="1"/>
    </location>
</feature>